<gene>
    <name evidence="1" type="ORF">GHT07_06600</name>
</gene>
<dbReference type="AlphaFoldDB" id="A0A844B5K9"/>
<name>A0A844B5K9_9BURK</name>
<organism evidence="1 2">
    <name type="scientific">Caenimonas koreensis DSM 17982</name>
    <dbReference type="NCBI Taxonomy" id="1121255"/>
    <lineage>
        <taxon>Bacteria</taxon>
        <taxon>Pseudomonadati</taxon>
        <taxon>Pseudomonadota</taxon>
        <taxon>Betaproteobacteria</taxon>
        <taxon>Burkholderiales</taxon>
        <taxon>Comamonadaceae</taxon>
        <taxon>Caenimonas</taxon>
    </lineage>
</organism>
<dbReference type="Proteomes" id="UP000487350">
    <property type="component" value="Unassembled WGS sequence"/>
</dbReference>
<accession>A0A844B5K9</accession>
<dbReference type="EMBL" id="WJBU01000005">
    <property type="protein sequence ID" value="MRD46939.1"/>
    <property type="molecule type" value="Genomic_DNA"/>
</dbReference>
<protein>
    <submittedName>
        <fullName evidence="1">Uncharacterized protein</fullName>
    </submittedName>
</protein>
<evidence type="ECO:0000313" key="1">
    <source>
        <dbReference type="EMBL" id="MRD46939.1"/>
    </source>
</evidence>
<evidence type="ECO:0000313" key="2">
    <source>
        <dbReference type="Proteomes" id="UP000487350"/>
    </source>
</evidence>
<dbReference type="RefSeq" id="WP_153584260.1">
    <property type="nucleotide sequence ID" value="NZ_WJBU01000005.1"/>
</dbReference>
<keyword evidence="2" id="KW-1185">Reference proteome</keyword>
<dbReference type="OrthoDB" id="9151918at2"/>
<reference evidence="1 2" key="1">
    <citation type="submission" date="2019-11" db="EMBL/GenBank/DDBJ databases">
        <title>Caenimonas koreensis gen. nov., sp. nov., isolated from activated sludge.</title>
        <authorList>
            <person name="Seung H.R."/>
        </authorList>
    </citation>
    <scope>NUCLEOTIDE SEQUENCE [LARGE SCALE GENOMIC DNA]</scope>
    <source>
        <strain evidence="1 2">EMB320</strain>
    </source>
</reference>
<proteinExistence type="predicted"/>
<sequence length="161" mass="16568">MNDTPAPAPFAPAQLAHAMRLAAAELNAHTPPATLLPAIERALDSRQRKPARPASRLGAWLGWSVFGKAFAGTACAALCVMLLVNSLDPVQGVPAAAEGSFVAVAADASQPGAAWLVPTEMSQARLVGLGLPYDPTRAGERTPAQVLVQDGGAVLAVRVMQ</sequence>
<comment type="caution">
    <text evidence="1">The sequence shown here is derived from an EMBL/GenBank/DDBJ whole genome shotgun (WGS) entry which is preliminary data.</text>
</comment>